<accession>A0A835M0R3</accession>
<dbReference type="EMBL" id="JADFTS010000003">
    <property type="protein sequence ID" value="KAF9614665.1"/>
    <property type="molecule type" value="Genomic_DNA"/>
</dbReference>
<evidence type="ECO:0000256" key="4">
    <source>
        <dbReference type="PROSITE-ProRule" id="PRU01002"/>
    </source>
</evidence>
<feature type="domain" description="WRC" evidence="8">
    <location>
        <begin position="108"/>
        <end position="152"/>
    </location>
</feature>
<dbReference type="OrthoDB" id="1927209at2759"/>
<comment type="domain">
    <text evidence="5">The QLQ domain and WRC domain may be involved in protein-protein interaction and DNA-binding, respectively.</text>
</comment>
<comment type="subcellular location">
    <subcellularLocation>
        <location evidence="1 4 5">Nucleus</location>
    </subcellularLocation>
</comment>
<gene>
    <name evidence="9" type="ORF">IFM89_019793</name>
</gene>
<protein>
    <recommendedName>
        <fullName evidence="5">Growth-regulating factor</fullName>
    </recommendedName>
</protein>
<comment type="caution">
    <text evidence="9">The sequence shown here is derived from an EMBL/GenBank/DDBJ whole genome shotgun (WGS) entry which is preliminary data.</text>
</comment>
<evidence type="ECO:0000259" key="7">
    <source>
        <dbReference type="PROSITE" id="PS51666"/>
    </source>
</evidence>
<keyword evidence="10" id="KW-1185">Reference proteome</keyword>
<name>A0A835M0R3_9MAGN</name>
<dbReference type="PROSITE" id="PS51666">
    <property type="entry name" value="QLQ"/>
    <property type="match status" value="1"/>
</dbReference>
<evidence type="ECO:0000256" key="2">
    <source>
        <dbReference type="ARBA" id="ARBA00008122"/>
    </source>
</evidence>
<dbReference type="GO" id="GO:0006355">
    <property type="term" value="P:regulation of DNA-templated transcription"/>
    <property type="evidence" value="ECO:0007669"/>
    <property type="project" value="InterPro"/>
</dbReference>
<proteinExistence type="inferred from homology"/>
<reference evidence="9 10" key="1">
    <citation type="submission" date="2020-10" db="EMBL/GenBank/DDBJ databases">
        <title>The Coptis chinensis genome and diversification of protoberbering-type alkaloids.</title>
        <authorList>
            <person name="Wang B."/>
            <person name="Shu S."/>
            <person name="Song C."/>
            <person name="Liu Y."/>
        </authorList>
    </citation>
    <scope>NUCLEOTIDE SEQUENCE [LARGE SCALE GENOMIC DNA]</scope>
    <source>
        <strain evidence="9">HL-2020</strain>
        <tissue evidence="9">Leaf</tissue>
    </source>
</reference>
<comment type="function">
    <text evidence="5">Transcription activator.</text>
</comment>
<keyword evidence="5" id="KW-0805">Transcription regulation</keyword>
<evidence type="ECO:0000256" key="3">
    <source>
        <dbReference type="ARBA" id="ARBA00023242"/>
    </source>
</evidence>
<dbReference type="InterPro" id="IPR014978">
    <property type="entry name" value="Gln-Leu-Gln_QLQ"/>
</dbReference>
<keyword evidence="5" id="KW-0804">Transcription</keyword>
<dbReference type="SMART" id="SM00951">
    <property type="entry name" value="QLQ"/>
    <property type="match status" value="1"/>
</dbReference>
<keyword evidence="3 4" id="KW-0539">Nucleus</keyword>
<dbReference type="GO" id="GO:0032502">
    <property type="term" value="P:developmental process"/>
    <property type="evidence" value="ECO:0007669"/>
    <property type="project" value="InterPro"/>
</dbReference>
<dbReference type="GO" id="GO:0005524">
    <property type="term" value="F:ATP binding"/>
    <property type="evidence" value="ECO:0007669"/>
    <property type="project" value="UniProtKB-UniRule"/>
</dbReference>
<feature type="compositionally biased region" description="Low complexity" evidence="6">
    <location>
        <begin position="154"/>
        <end position="171"/>
    </location>
</feature>
<dbReference type="GO" id="GO:0006351">
    <property type="term" value="P:DNA-templated transcription"/>
    <property type="evidence" value="ECO:0007669"/>
    <property type="project" value="UniProtKB-UniRule"/>
</dbReference>
<feature type="short sequence motif" description="Bipartite nuclear localization signal" evidence="4">
    <location>
        <begin position="113"/>
        <end position="123"/>
    </location>
</feature>
<dbReference type="InterPro" id="IPR031137">
    <property type="entry name" value="GRF"/>
</dbReference>
<dbReference type="Proteomes" id="UP000631114">
    <property type="component" value="Unassembled WGS sequence"/>
</dbReference>
<dbReference type="GO" id="GO:0005634">
    <property type="term" value="C:nucleus"/>
    <property type="evidence" value="ECO:0007669"/>
    <property type="project" value="UniProtKB-SubCell"/>
</dbReference>
<dbReference type="Pfam" id="PF08880">
    <property type="entry name" value="QLQ"/>
    <property type="match status" value="1"/>
</dbReference>
<evidence type="ECO:0000256" key="1">
    <source>
        <dbReference type="ARBA" id="ARBA00004123"/>
    </source>
</evidence>
<evidence type="ECO:0000256" key="5">
    <source>
        <dbReference type="RuleBase" id="RU367127"/>
    </source>
</evidence>
<evidence type="ECO:0000313" key="9">
    <source>
        <dbReference type="EMBL" id="KAF9614665.1"/>
    </source>
</evidence>
<dbReference type="Pfam" id="PF08879">
    <property type="entry name" value="WRC"/>
    <property type="match status" value="1"/>
</dbReference>
<sequence length="227" mass="25045">MEAQIPPTKITRYGHAISEMGAEIGSKHVVLDLGPSTPHGKSSFTFLQLQELEHQALIYKHMAAGIPVPAHLVLPIWRSLGSTYAGTGIYPSFLKGRGVYLNDRNIMEPEPGRCRRTDGKKWRCAKDVVPDHKYCERHMHRGRNRSRKHVETPSSSQITIASTSSSANVSSTSSVSISVPLQFMNRPITTTNSNSNSINNVNDSSSMAVLTPKSVFHESRECKTESS</sequence>
<comment type="similarity">
    <text evidence="2 5">Belongs to the GRF family.</text>
</comment>
<dbReference type="InterPro" id="IPR014977">
    <property type="entry name" value="WRC_dom"/>
</dbReference>
<keyword evidence="5" id="KW-0010">Activator</keyword>
<dbReference type="AlphaFoldDB" id="A0A835M0R3"/>
<evidence type="ECO:0000259" key="8">
    <source>
        <dbReference type="PROSITE" id="PS51667"/>
    </source>
</evidence>
<evidence type="ECO:0000256" key="6">
    <source>
        <dbReference type="SAM" id="MobiDB-lite"/>
    </source>
</evidence>
<dbReference type="PANTHER" id="PTHR31602">
    <property type="entry name" value="GROWTH-REGULATING FACTOR 5"/>
    <property type="match status" value="1"/>
</dbReference>
<feature type="domain" description="QLQ" evidence="7">
    <location>
        <begin position="43"/>
        <end position="78"/>
    </location>
</feature>
<dbReference type="PANTHER" id="PTHR31602:SF81">
    <property type="entry name" value="GROWTH-REGULATING FACTOR 9"/>
    <property type="match status" value="1"/>
</dbReference>
<dbReference type="PROSITE" id="PS51667">
    <property type="entry name" value="WRC"/>
    <property type="match status" value="1"/>
</dbReference>
<feature type="region of interest" description="Disordered" evidence="6">
    <location>
        <begin position="141"/>
        <end position="171"/>
    </location>
</feature>
<evidence type="ECO:0000313" key="10">
    <source>
        <dbReference type="Proteomes" id="UP000631114"/>
    </source>
</evidence>
<organism evidence="9 10">
    <name type="scientific">Coptis chinensis</name>
    <dbReference type="NCBI Taxonomy" id="261450"/>
    <lineage>
        <taxon>Eukaryota</taxon>
        <taxon>Viridiplantae</taxon>
        <taxon>Streptophyta</taxon>
        <taxon>Embryophyta</taxon>
        <taxon>Tracheophyta</taxon>
        <taxon>Spermatophyta</taxon>
        <taxon>Magnoliopsida</taxon>
        <taxon>Ranunculales</taxon>
        <taxon>Ranunculaceae</taxon>
        <taxon>Coptidoideae</taxon>
        <taxon>Coptis</taxon>
    </lineage>
</organism>
<feature type="short sequence motif" description="Bipartite nuclear localization signal" evidence="4">
    <location>
        <begin position="141"/>
        <end position="148"/>
    </location>
</feature>